<gene>
    <name evidence="2" type="ORF">H696_03914</name>
</gene>
<evidence type="ECO:0000313" key="3">
    <source>
        <dbReference type="Proteomes" id="UP000030693"/>
    </source>
</evidence>
<keyword evidence="3" id="KW-1185">Reference proteome</keyword>
<dbReference type="Proteomes" id="UP000030693">
    <property type="component" value="Unassembled WGS sequence"/>
</dbReference>
<dbReference type="Gene3D" id="3.30.420.40">
    <property type="match status" value="2"/>
</dbReference>
<protein>
    <submittedName>
        <fullName evidence="2">Uncharacterized protein</fullName>
    </submittedName>
</protein>
<accession>A0A058Z5Y0</accession>
<dbReference type="EMBL" id="KB932206">
    <property type="protein sequence ID" value="KCV69491.1"/>
    <property type="molecule type" value="Genomic_DNA"/>
</dbReference>
<name>A0A058Z5Y0_FONAL</name>
<evidence type="ECO:0000313" key="2">
    <source>
        <dbReference type="EMBL" id="KCV69491.1"/>
    </source>
</evidence>
<organism evidence="2">
    <name type="scientific">Fonticula alba</name>
    <name type="common">Slime mold</name>
    <dbReference type="NCBI Taxonomy" id="691883"/>
    <lineage>
        <taxon>Eukaryota</taxon>
        <taxon>Rotosphaerida</taxon>
        <taxon>Fonticulaceae</taxon>
        <taxon>Fonticula</taxon>
    </lineage>
</organism>
<dbReference type="GeneID" id="20528639"/>
<evidence type="ECO:0000256" key="1">
    <source>
        <dbReference type="SAM" id="MobiDB-lite"/>
    </source>
</evidence>
<dbReference type="AlphaFoldDB" id="A0A058Z5Y0"/>
<sequence>MSADVGHHTARREAKQERHFIILDIGAGLVKAGLAGEFAPRLILPTEEALNQPRELARILPARPRYGRPASTAGDQTPPARLSFEDLLAGAAQAGAADPGPYRRARAALRGLVETLLRRMALEPREYLFALLDSPWTTLGFKRLAADVLLLDMKASFLVFVPAPLAAAIAANRTTALVVDAGHRAATCSLLMDGFLPAAEPELNVHSPMAGGPGLRTALEFTLARRGQLVSAATGQELPADSWQAIRLADSFLDGMVFSLRGAGTGAGAGAGAATPPPAAEPRGLAFLLHPGDFKLDGEGPAVEALAAASAAPGGLLVRAPARVLPEAVLLTLLGPGAGGAPASEGALPLGGLAGDVAGLLLRAPIDYRAPLASRIVLTGGMLACLPAQVVASAVSVELRRAGADALSRHVAVVDTLAPPATVAWRGASLAYSHVSSWPGAATSAAAAAVMAVAVAAAEPRDLVRGFFCLSQATWVRAAGPLAEARREWAAALALDPADDAEVNECRRVFRQALSASQALIPDWTSSRGKPLATGAGGHGHLARRGGGAGARRPGAASAAVHAALLQ</sequence>
<reference evidence="2" key="1">
    <citation type="submission" date="2013-04" db="EMBL/GenBank/DDBJ databases">
        <title>The Genome Sequence of Fonticula alba ATCC 38817.</title>
        <authorList>
            <consortium name="The Broad Institute Genomics Platform"/>
            <person name="Russ C."/>
            <person name="Cuomo C."/>
            <person name="Burger G."/>
            <person name="Gray M.W."/>
            <person name="Holland P.W.H."/>
            <person name="King N."/>
            <person name="Lang F.B.F."/>
            <person name="Roger A.J."/>
            <person name="Ruiz-Trillo I."/>
            <person name="Brown M."/>
            <person name="Walker B."/>
            <person name="Young S."/>
            <person name="Zeng Q."/>
            <person name="Gargeya S."/>
            <person name="Fitzgerald M."/>
            <person name="Haas B."/>
            <person name="Abouelleil A."/>
            <person name="Allen A.W."/>
            <person name="Alvarado L."/>
            <person name="Arachchi H.M."/>
            <person name="Berlin A.M."/>
            <person name="Chapman S.B."/>
            <person name="Gainer-Dewar J."/>
            <person name="Goldberg J."/>
            <person name="Griggs A."/>
            <person name="Gujja S."/>
            <person name="Hansen M."/>
            <person name="Howarth C."/>
            <person name="Imamovic A."/>
            <person name="Ireland A."/>
            <person name="Larimer J."/>
            <person name="McCowan C."/>
            <person name="Murphy C."/>
            <person name="Pearson M."/>
            <person name="Poon T.W."/>
            <person name="Priest M."/>
            <person name="Roberts A."/>
            <person name="Saif S."/>
            <person name="Shea T."/>
            <person name="Sisk P."/>
            <person name="Sykes S."/>
            <person name="Wortman J."/>
            <person name="Nusbaum C."/>
            <person name="Birren B."/>
        </authorList>
    </citation>
    <scope>NUCLEOTIDE SEQUENCE [LARGE SCALE GENOMIC DNA]</scope>
    <source>
        <strain evidence="2">ATCC 38817</strain>
    </source>
</reference>
<feature type="region of interest" description="Disordered" evidence="1">
    <location>
        <begin position="528"/>
        <end position="554"/>
    </location>
</feature>
<proteinExistence type="predicted"/>
<dbReference type="InterPro" id="IPR043129">
    <property type="entry name" value="ATPase_NBD"/>
</dbReference>
<dbReference type="STRING" id="691883.A0A058Z5Y0"/>
<feature type="compositionally biased region" description="Gly residues" evidence="1">
    <location>
        <begin position="535"/>
        <end position="550"/>
    </location>
</feature>
<dbReference type="SUPFAM" id="SSF53067">
    <property type="entry name" value="Actin-like ATPase domain"/>
    <property type="match status" value="1"/>
</dbReference>
<dbReference type="RefSeq" id="XP_009496056.1">
    <property type="nucleotide sequence ID" value="XM_009497781.1"/>
</dbReference>